<dbReference type="GO" id="GO:0036297">
    <property type="term" value="P:interstrand cross-link repair"/>
    <property type="evidence" value="ECO:0007669"/>
    <property type="project" value="TreeGrafter"/>
</dbReference>
<evidence type="ECO:0000256" key="1">
    <source>
        <dbReference type="ARBA" id="ARBA00022741"/>
    </source>
</evidence>
<dbReference type="GO" id="GO:0005524">
    <property type="term" value="F:ATP binding"/>
    <property type="evidence" value="ECO:0007669"/>
    <property type="project" value="UniProtKB-KW"/>
</dbReference>
<dbReference type="SMART" id="SM00487">
    <property type="entry name" value="DEXDc"/>
    <property type="match status" value="1"/>
</dbReference>
<comment type="caution">
    <text evidence="6">The sequence shown here is derived from an EMBL/GenBank/DDBJ whole genome shotgun (WGS) entry which is preliminary data.</text>
</comment>
<dbReference type="SMART" id="SM00490">
    <property type="entry name" value="HELICc"/>
    <property type="match status" value="1"/>
</dbReference>
<dbReference type="GO" id="GO:0006289">
    <property type="term" value="P:nucleotide-excision repair"/>
    <property type="evidence" value="ECO:0007669"/>
    <property type="project" value="TreeGrafter"/>
</dbReference>
<keyword evidence="2" id="KW-0067">ATP-binding</keyword>
<evidence type="ECO:0000256" key="2">
    <source>
        <dbReference type="ARBA" id="ARBA00022840"/>
    </source>
</evidence>
<dbReference type="RefSeq" id="WP_184211981.1">
    <property type="nucleotide sequence ID" value="NZ_JACHIF010000010.1"/>
</dbReference>
<dbReference type="PROSITE" id="PS51194">
    <property type="entry name" value="HELICASE_CTER"/>
    <property type="match status" value="1"/>
</dbReference>
<dbReference type="Gene3D" id="3.40.50.300">
    <property type="entry name" value="P-loop containing nucleotide triphosphate hydrolases"/>
    <property type="match status" value="2"/>
</dbReference>
<dbReference type="Pfam" id="PF00271">
    <property type="entry name" value="Helicase_C"/>
    <property type="match status" value="1"/>
</dbReference>
<evidence type="ECO:0008006" key="8">
    <source>
        <dbReference type="Google" id="ProtNLM"/>
    </source>
</evidence>
<dbReference type="PANTHER" id="PTHR47957:SF3">
    <property type="entry name" value="ATP-DEPENDENT HELICASE HRQ1"/>
    <property type="match status" value="1"/>
</dbReference>
<dbReference type="InterPro" id="IPR018973">
    <property type="entry name" value="MZB"/>
</dbReference>
<dbReference type="Proteomes" id="UP000534294">
    <property type="component" value="Unassembled WGS sequence"/>
</dbReference>
<organism evidence="6 7">
    <name type="scientific">Prosthecobacter dejongeii</name>
    <dbReference type="NCBI Taxonomy" id="48465"/>
    <lineage>
        <taxon>Bacteria</taxon>
        <taxon>Pseudomonadati</taxon>
        <taxon>Verrucomicrobiota</taxon>
        <taxon>Verrucomicrobiia</taxon>
        <taxon>Verrucomicrobiales</taxon>
        <taxon>Verrucomicrobiaceae</taxon>
        <taxon>Prosthecobacter</taxon>
    </lineage>
</organism>
<sequence length="2007" mass="224064">MSREIDPIALQDELQQRIHRYLLTALPISRRFPSLRAQAEKLINKPETVIKGPFLEAIPDFPKGLSLKQLVEKGMLHEGFAHLGSPVFERPLHEHQEKSIRQVVTEKKNIVVATGTGSGKTECFLFPLIDCLLKANLSGKPGIRAIIVYPLNALANDQLYQRLAPILADKLAHYGLSVGRYTGQTRADMSRKKIEEQLLASDFIKQLFPKGIPQNWLLSRQEMLETPPNVLVTNYAMLEHLLLLPHNRPLFHGVDLKFLVLDELHSYAGTQATEVAMLLRKLVNRYAKDKDVRCVGTSASLSSEAGEEKKVAAFASRLFNAPFEGPIKAARQRHRLLSTAPHASEFSMPQWRKLKDLLSRVREIKATAEAITAWNEAVISEEIDLLVDDTQESLPQALSKALGADPGIQRLAEILATEGSILVSEVADRIFGATGSNHDRQDALRAMVTIGAYARETPEGYPLLPARYHIFTKGVEDATIQLAPATVSKEHAINLRLTSEFRDADTQTPRFRLLTCRKCGELYFEGWESTGRQMIQPERGKGLKRSVFWLRPKDSVVLADDEPDSDTDPLLDSHNEHECFIHPELGKCCDFLPEGEDESEWIKTWRAQMAKEDDDDKLSGTARVTHCHSCGSVERTEIITPFHPGDQALSATICDTLYEAIPKKQGGERYPGEGRALLVFSDNRQDAAFFAPSLQRSHEEILMRWRVVRDLQKQDGTASLMDIATSLGDDGLLRKGFTDENGRPLKPEDAGKHFKALLLGEFCTPGGARSSLEDLGIVEVRYTLNLAEIAEKAGIIHGNGAEIVRFILDVMRSNRAIKMPSGISAVNDFYWGHYAQLDRVYRLQSEEHRFNLLPQIRPNGQPFSNRFVHVLRDRLGIADWSALLSNLWKVFTEDTDSSGMEHPTDGDATSLVLRPGILRLKLGEDDAPVYRCTKCGTRSRWHLANQCLRWKCSGVMEQIPVAEWNEETGRNHYQQLYRSKKPIPTLLAREHTAALGADLKEKIESGFKKGELNLLSCSTTMEMGIDLGDLSAVMLRNVPPGVANYQQRAGRAGRRGQGAPVSLTYARNRRYDQTTFDEAQTFLRKPPRTPFVHLANERLLMRHQFSLLLSDYLQHNGLDQHGLQIGQLFGLARIGMKDGRLSTDHPTPFGLNEVAAFSSKLTAWADSESSVNALQAASDLYKKIIADLSDDESSRLVFDGQRLKSAFVELLSSVADNFSNRYSFYWDRRDQAMNEGQPEVASRNQNQALRLANQQMINYLSKHGAIPTYSFPVDSIELEVIDGSFGGQGGDDIELNRDARVGIVEYAPDSEVVANGRVWISRGIDANPRAFMPTMHYKVCAQCRHIEQQPDRSLIPTACPACGTALEGFPRRYIEPLSFVTSLKEKDGFEPGVRRIKPPPALEQMLIGNAAESAFQSTDLTHVSMAYQDSRAGRMVVINQGRSNGFLKCNRCAATQMKRKASQTLGAHDNPRTGKPCESNEAQDTSAARSTTLDLAHTFFTDVLQIRTGLSIELPIDLPNGVSPLDFRDEVARTVVEALRLGCVEILSVPDGEVTASFRWTGPGHLEIILSDSVSGGAGYVGQVKNFGAKRLFNEASRVLECPKHCTTGCSSCLRSYSNQFYWDKFRREEAANYVTKVLSYKQDDPFLAMGAKQIQGADFGSLVNQAVEIVWFSKRLGDFSGAISYEPDAVSSKEPHIQALLLGAGHLREWLGTGKAVQVIAAQIPDFTAFQLPKARRFVEAFQEDLRTDRLKIAKIPPDALSGVLTPMAALRLPGSLHWVGIHCLHGSPGLLDCSQFPEPLMCTEIPIGKLDEWLGKTQLVDTSTEKADNKLKRFLLEPHRKSTTALKPVLDELLRDSPKVISIQDRYVVAKASNKNSLRDFLSLLADMFTASGSSAPSELRIIVGPVSPHGGTREREEWRANLKEIKQWFCSHKFWSKVRFDEKLRELSRGCERDYHDRLITAETPPTGKAKGKKVIIEMTGGIDILMDERETTRLFVCRFNNEN</sequence>
<gene>
    <name evidence="6" type="ORF">HNQ64_004115</name>
</gene>
<dbReference type="EMBL" id="JACHIF010000010">
    <property type="protein sequence ID" value="MBB5039837.1"/>
    <property type="molecule type" value="Genomic_DNA"/>
</dbReference>
<name>A0A7W7YPL1_9BACT</name>
<feature type="domain" description="Helicase C-terminal" evidence="5">
    <location>
        <begin position="947"/>
        <end position="1100"/>
    </location>
</feature>
<dbReference type="PANTHER" id="PTHR47957">
    <property type="entry name" value="ATP-DEPENDENT HELICASE HRQ1"/>
    <property type="match status" value="1"/>
</dbReference>
<dbReference type="InterPro" id="IPR011545">
    <property type="entry name" value="DEAD/DEAH_box_helicase_dom"/>
</dbReference>
<dbReference type="InterPro" id="IPR001650">
    <property type="entry name" value="Helicase_C-like"/>
</dbReference>
<accession>A0A7W7YPL1</accession>
<evidence type="ECO:0000259" key="5">
    <source>
        <dbReference type="PROSITE" id="PS51194"/>
    </source>
</evidence>
<dbReference type="Pfam" id="PF00270">
    <property type="entry name" value="DEAD"/>
    <property type="match status" value="1"/>
</dbReference>
<feature type="region of interest" description="Disordered" evidence="3">
    <location>
        <begin position="1460"/>
        <end position="1483"/>
    </location>
</feature>
<dbReference type="InterPro" id="IPR014001">
    <property type="entry name" value="Helicase_ATP-bd"/>
</dbReference>
<dbReference type="SUPFAM" id="SSF52540">
    <property type="entry name" value="P-loop containing nucleoside triphosphate hydrolases"/>
    <property type="match status" value="2"/>
</dbReference>
<dbReference type="GO" id="GO:0043138">
    <property type="term" value="F:3'-5' DNA helicase activity"/>
    <property type="evidence" value="ECO:0007669"/>
    <property type="project" value="TreeGrafter"/>
</dbReference>
<evidence type="ECO:0000313" key="6">
    <source>
        <dbReference type="EMBL" id="MBB5039837.1"/>
    </source>
</evidence>
<keyword evidence="7" id="KW-1185">Reference proteome</keyword>
<keyword evidence="1" id="KW-0547">Nucleotide-binding</keyword>
<evidence type="ECO:0000313" key="7">
    <source>
        <dbReference type="Proteomes" id="UP000534294"/>
    </source>
</evidence>
<dbReference type="PROSITE" id="PS51192">
    <property type="entry name" value="HELICASE_ATP_BIND_1"/>
    <property type="match status" value="1"/>
</dbReference>
<feature type="domain" description="Helicase ATP-binding" evidence="4">
    <location>
        <begin position="101"/>
        <end position="319"/>
    </location>
</feature>
<protein>
    <recommendedName>
        <fullName evidence="8">DEAD/DEAH box helicase</fullName>
    </recommendedName>
</protein>
<dbReference type="GO" id="GO:0003676">
    <property type="term" value="F:nucleic acid binding"/>
    <property type="evidence" value="ECO:0007669"/>
    <property type="project" value="InterPro"/>
</dbReference>
<reference evidence="6 7" key="1">
    <citation type="submission" date="2020-08" db="EMBL/GenBank/DDBJ databases">
        <title>Genomic Encyclopedia of Type Strains, Phase IV (KMG-IV): sequencing the most valuable type-strain genomes for metagenomic binning, comparative biology and taxonomic classification.</title>
        <authorList>
            <person name="Goeker M."/>
        </authorList>
    </citation>
    <scope>NUCLEOTIDE SEQUENCE [LARGE SCALE GENOMIC DNA]</scope>
    <source>
        <strain evidence="6 7">DSM 12251</strain>
    </source>
</reference>
<dbReference type="InterPro" id="IPR027417">
    <property type="entry name" value="P-loop_NTPase"/>
</dbReference>
<dbReference type="Pfam" id="PF09369">
    <property type="entry name" value="MZB"/>
    <property type="match status" value="1"/>
</dbReference>
<proteinExistence type="predicted"/>
<evidence type="ECO:0000259" key="4">
    <source>
        <dbReference type="PROSITE" id="PS51192"/>
    </source>
</evidence>
<evidence type="ECO:0000256" key="3">
    <source>
        <dbReference type="SAM" id="MobiDB-lite"/>
    </source>
</evidence>